<dbReference type="InterPro" id="IPR002104">
    <property type="entry name" value="Integrase_catalytic"/>
</dbReference>
<organism evidence="7 8">
    <name type="scientific">Yeguia hominis</name>
    <dbReference type="NCBI Taxonomy" id="2763662"/>
    <lineage>
        <taxon>Bacteria</taxon>
        <taxon>Bacillati</taxon>
        <taxon>Bacillota</taxon>
        <taxon>Clostridia</taxon>
        <taxon>Eubacteriales</taxon>
        <taxon>Yeguiaceae</taxon>
        <taxon>Yeguia</taxon>
    </lineage>
</organism>
<keyword evidence="5" id="KW-0233">DNA recombination</keyword>
<dbReference type="GO" id="GO:0003677">
    <property type="term" value="F:DNA binding"/>
    <property type="evidence" value="ECO:0007669"/>
    <property type="project" value="UniProtKB-KW"/>
</dbReference>
<dbReference type="InterPro" id="IPR050808">
    <property type="entry name" value="Phage_Integrase"/>
</dbReference>
<comment type="similarity">
    <text evidence="2">Belongs to the 'phage' integrase family.</text>
</comment>
<dbReference type="PANTHER" id="PTHR30629">
    <property type="entry name" value="PROPHAGE INTEGRASE"/>
    <property type="match status" value="1"/>
</dbReference>
<feature type="domain" description="Tyr recombinase" evidence="6">
    <location>
        <begin position="168"/>
        <end position="392"/>
    </location>
</feature>
<gene>
    <name evidence="7" type="ORF">IAG03_12995</name>
</gene>
<dbReference type="InterPro" id="IPR004107">
    <property type="entry name" value="Integrase_SAM-like_N"/>
</dbReference>
<evidence type="ECO:0000313" key="7">
    <source>
        <dbReference type="EMBL" id="MBC8534875.1"/>
    </source>
</evidence>
<dbReference type="RefSeq" id="WP_249320509.1">
    <property type="nucleotide sequence ID" value="NZ_JACRSN010000026.1"/>
</dbReference>
<keyword evidence="8" id="KW-1185">Reference proteome</keyword>
<evidence type="ECO:0000256" key="1">
    <source>
        <dbReference type="ARBA" id="ARBA00003283"/>
    </source>
</evidence>
<evidence type="ECO:0000259" key="6">
    <source>
        <dbReference type="PROSITE" id="PS51898"/>
    </source>
</evidence>
<proteinExistence type="inferred from homology"/>
<dbReference type="AlphaFoldDB" id="A0A926HTH7"/>
<dbReference type="Pfam" id="PF00589">
    <property type="entry name" value="Phage_integrase"/>
    <property type="match status" value="2"/>
</dbReference>
<name>A0A926HTH7_9FIRM</name>
<dbReference type="Pfam" id="PF14659">
    <property type="entry name" value="Phage_int_SAM_3"/>
    <property type="match status" value="1"/>
</dbReference>
<evidence type="ECO:0000313" key="8">
    <source>
        <dbReference type="Proteomes" id="UP000651482"/>
    </source>
</evidence>
<dbReference type="CDD" id="cd01189">
    <property type="entry name" value="INT_ICEBs1_C_like"/>
    <property type="match status" value="1"/>
</dbReference>
<comment type="caution">
    <text evidence="7">The sequence shown here is derived from an EMBL/GenBank/DDBJ whole genome shotgun (WGS) entry which is preliminary data.</text>
</comment>
<sequence length="407" mass="46720">MAKRKPLLPDYGTVQIKGKIYFRTRLSDDEGNRISLYAASREELYEKVMEVEKQIENKTFRRSTPTVREYCEKWLLMKSANVRETTMIDYRSKVKNHIIKPLGDMKMGDVTADDIRLAIIPASTLSSSVFKSVNVLCKCIFHSALESKVIDKDPTIYLSPEGGGVPQKDRIPLTDEQVEKLLQATKGLPPYLFVMLGLYAGLRREEILALKWDSVYLDLDAPYLTVRRAWHTENNRPVILTELKTNAAKRSIPLPPRLLEALKEAKESSTSDYVIANKDGQPLTYTQFKRLWTYITTRTAKPRKARKFVGGKYVKYTIYPVLGEKARNNGKVVYSLDFEVTPHQLRHTYITNLIFASVDPKTVQYLAGHENSKITMDIYAKAKYNRPKDVAPMLEHVFNQWNEATTK</sequence>
<evidence type="ECO:0000256" key="2">
    <source>
        <dbReference type="ARBA" id="ARBA00008857"/>
    </source>
</evidence>
<accession>A0A926HTH7</accession>
<dbReference type="SUPFAM" id="SSF56349">
    <property type="entry name" value="DNA breaking-rejoining enzymes"/>
    <property type="match status" value="1"/>
</dbReference>
<keyword evidence="3" id="KW-0229">DNA integration</keyword>
<evidence type="ECO:0000256" key="3">
    <source>
        <dbReference type="ARBA" id="ARBA00022908"/>
    </source>
</evidence>
<dbReference type="EMBL" id="JACRSN010000026">
    <property type="protein sequence ID" value="MBC8534875.1"/>
    <property type="molecule type" value="Genomic_DNA"/>
</dbReference>
<dbReference type="InterPro" id="IPR010998">
    <property type="entry name" value="Integrase_recombinase_N"/>
</dbReference>
<evidence type="ECO:0000256" key="5">
    <source>
        <dbReference type="ARBA" id="ARBA00023172"/>
    </source>
</evidence>
<dbReference type="Gene3D" id="1.10.443.10">
    <property type="entry name" value="Intergrase catalytic core"/>
    <property type="match status" value="1"/>
</dbReference>
<keyword evidence="4" id="KW-0238">DNA-binding</keyword>
<comment type="function">
    <text evidence="1">Site-specific tyrosine recombinase, which acts by catalyzing the cutting and rejoining of the recombining DNA molecules.</text>
</comment>
<dbReference type="Proteomes" id="UP000651482">
    <property type="component" value="Unassembled WGS sequence"/>
</dbReference>
<reference evidence="7" key="1">
    <citation type="submission" date="2020-08" db="EMBL/GenBank/DDBJ databases">
        <title>Genome public.</title>
        <authorList>
            <person name="Liu C."/>
            <person name="Sun Q."/>
        </authorList>
    </citation>
    <scope>NUCLEOTIDE SEQUENCE</scope>
    <source>
        <strain evidence="7">NSJ-40</strain>
    </source>
</reference>
<dbReference type="PANTHER" id="PTHR30629:SF2">
    <property type="entry name" value="PROPHAGE INTEGRASE INTS-RELATED"/>
    <property type="match status" value="1"/>
</dbReference>
<evidence type="ECO:0000256" key="4">
    <source>
        <dbReference type="ARBA" id="ARBA00023125"/>
    </source>
</evidence>
<protein>
    <submittedName>
        <fullName evidence="7">Site-specific integrase</fullName>
    </submittedName>
</protein>
<dbReference type="PROSITE" id="PS51898">
    <property type="entry name" value="TYR_RECOMBINASE"/>
    <property type="match status" value="1"/>
</dbReference>
<dbReference type="GO" id="GO:0006310">
    <property type="term" value="P:DNA recombination"/>
    <property type="evidence" value="ECO:0007669"/>
    <property type="project" value="UniProtKB-KW"/>
</dbReference>
<dbReference type="InterPro" id="IPR011010">
    <property type="entry name" value="DNA_brk_join_enz"/>
</dbReference>
<dbReference type="InterPro" id="IPR013762">
    <property type="entry name" value="Integrase-like_cat_sf"/>
</dbReference>
<dbReference type="GO" id="GO:0015074">
    <property type="term" value="P:DNA integration"/>
    <property type="evidence" value="ECO:0007669"/>
    <property type="project" value="UniProtKB-KW"/>
</dbReference>
<dbReference type="Gene3D" id="1.10.150.130">
    <property type="match status" value="1"/>
</dbReference>